<dbReference type="GO" id="GO:0043874">
    <property type="term" value="F:acireductone synthase activity"/>
    <property type="evidence" value="ECO:0007669"/>
    <property type="project" value="TreeGrafter"/>
</dbReference>
<dbReference type="Proteomes" id="UP000790347">
    <property type="component" value="Unassembled WGS sequence"/>
</dbReference>
<dbReference type="PANTHER" id="PTHR20371">
    <property type="entry name" value="ENOLASE-PHOSPHATASE E1"/>
    <property type="match status" value="1"/>
</dbReference>
<dbReference type="Gene3D" id="3.40.50.1000">
    <property type="entry name" value="HAD superfamily/HAD-like"/>
    <property type="match status" value="1"/>
</dbReference>
<organism evidence="1 2">
    <name type="scientific">Dermatophagoides farinae</name>
    <name type="common">American house dust mite</name>
    <dbReference type="NCBI Taxonomy" id="6954"/>
    <lineage>
        <taxon>Eukaryota</taxon>
        <taxon>Metazoa</taxon>
        <taxon>Ecdysozoa</taxon>
        <taxon>Arthropoda</taxon>
        <taxon>Chelicerata</taxon>
        <taxon>Arachnida</taxon>
        <taxon>Acari</taxon>
        <taxon>Acariformes</taxon>
        <taxon>Sarcoptiformes</taxon>
        <taxon>Astigmata</taxon>
        <taxon>Psoroptidia</taxon>
        <taxon>Analgoidea</taxon>
        <taxon>Pyroglyphidae</taxon>
        <taxon>Dermatophagoidinae</taxon>
        <taxon>Dermatophagoides</taxon>
    </lineage>
</organism>
<dbReference type="SUPFAM" id="SSF56784">
    <property type="entry name" value="HAD-like"/>
    <property type="match status" value="1"/>
</dbReference>
<keyword evidence="2" id="KW-1185">Reference proteome</keyword>
<dbReference type="AlphaFoldDB" id="A0A922HSS3"/>
<comment type="caution">
    <text evidence="1">The sequence shown here is derived from an EMBL/GenBank/DDBJ whole genome shotgun (WGS) entry which is preliminary data.</text>
</comment>
<proteinExistence type="predicted"/>
<name>A0A922HSS3_DERFA</name>
<dbReference type="PANTHER" id="PTHR20371:SF1">
    <property type="entry name" value="ENOLASE-PHOSPHATASE E1"/>
    <property type="match status" value="1"/>
</dbReference>
<evidence type="ECO:0000313" key="1">
    <source>
        <dbReference type="EMBL" id="KAH9507036.1"/>
    </source>
</evidence>
<dbReference type="GO" id="GO:0019509">
    <property type="term" value="P:L-methionine salvage from methylthioadenosine"/>
    <property type="evidence" value="ECO:0007669"/>
    <property type="project" value="TreeGrafter"/>
</dbReference>
<sequence length="260" mass="30703">MVQLRLKKPNAILFDITGTVAKTKFIDKLLVPYIPANFHRYMHENWNTKQVRMDLEQLRLESELDPNAPKMLPLIDDDNSNNNNNIDNDIDTAFDYVRYCLDNRKENKAMTLLRFHMWFDGYAKNRLETPVYSDVAIQIQKWRCDQDIKLYVFSNGWSEATRRFMMKTNHGDLNLLIDGYFDTSLGQLNDPDTFRKMLQRINEKPENVMFLTKSPEEGRAAESIGLTVVLVLTHRRNIERLDDDGRRMARVRSFNELEFE</sequence>
<dbReference type="Pfam" id="PF00702">
    <property type="entry name" value="Hydrolase"/>
    <property type="match status" value="1"/>
</dbReference>
<dbReference type="InterPro" id="IPR023214">
    <property type="entry name" value="HAD_sf"/>
</dbReference>
<evidence type="ECO:0000313" key="2">
    <source>
        <dbReference type="Proteomes" id="UP000790347"/>
    </source>
</evidence>
<reference evidence="1" key="2">
    <citation type="journal article" date="2022" name="Res Sq">
        <title>Comparative Genomics Reveals Insights into the Divergent Evolution of Astigmatic Mites and Household Pest Adaptations.</title>
        <authorList>
            <person name="Xiong Q."/>
            <person name="Wan A.T.-Y."/>
            <person name="Liu X.-Y."/>
            <person name="Fung C.S.-H."/>
            <person name="Xiao X."/>
            <person name="Malainual N."/>
            <person name="Hou J."/>
            <person name="Wang L."/>
            <person name="Wang M."/>
            <person name="Yang K."/>
            <person name="Cui Y."/>
            <person name="Leung E."/>
            <person name="Nong W."/>
            <person name="Shin S.-K."/>
            <person name="Au S."/>
            <person name="Jeong K.Y."/>
            <person name="Chew F.T."/>
            <person name="Hui J."/>
            <person name="Leung T.F."/>
            <person name="Tungtrongchitr A."/>
            <person name="Zhong N."/>
            <person name="Liu Z."/>
            <person name="Tsui S."/>
        </authorList>
    </citation>
    <scope>NUCLEOTIDE SEQUENCE</scope>
    <source>
        <strain evidence="1">Derf</strain>
        <tissue evidence="1">Whole organism</tissue>
    </source>
</reference>
<dbReference type="EMBL" id="ASGP02000005">
    <property type="protein sequence ID" value="KAH9507036.1"/>
    <property type="molecule type" value="Genomic_DNA"/>
</dbReference>
<protein>
    <submittedName>
        <fullName evidence="1">Enolase-phosphatase E1</fullName>
    </submittedName>
</protein>
<dbReference type="InterPro" id="IPR036412">
    <property type="entry name" value="HAD-like_sf"/>
</dbReference>
<accession>A0A922HSS3</accession>
<gene>
    <name evidence="1" type="primary">ENOPH1_7</name>
    <name evidence="1" type="ORF">DERF_011740</name>
</gene>
<reference evidence="1" key="1">
    <citation type="submission" date="2013-05" db="EMBL/GenBank/DDBJ databases">
        <authorList>
            <person name="Yim A.K.Y."/>
            <person name="Chan T.F."/>
            <person name="Ji K.M."/>
            <person name="Liu X.Y."/>
            <person name="Zhou J.W."/>
            <person name="Li R.Q."/>
            <person name="Yang K.Y."/>
            <person name="Li J."/>
            <person name="Li M."/>
            <person name="Law P.T.W."/>
            <person name="Wu Y.L."/>
            <person name="Cai Z.L."/>
            <person name="Qin H."/>
            <person name="Bao Y."/>
            <person name="Leung R.K.K."/>
            <person name="Ng P.K.S."/>
            <person name="Zou J."/>
            <person name="Zhong X.J."/>
            <person name="Ran P.X."/>
            <person name="Zhong N.S."/>
            <person name="Liu Z.G."/>
            <person name="Tsui S.K.W."/>
        </authorList>
    </citation>
    <scope>NUCLEOTIDE SEQUENCE</scope>
    <source>
        <strain evidence="1">Derf</strain>
        <tissue evidence="1">Whole organism</tissue>
    </source>
</reference>